<dbReference type="RefSeq" id="WP_074922926.1">
    <property type="nucleotide sequence ID" value="NZ_CP141274.1"/>
</dbReference>
<dbReference type="SUPFAM" id="SSF53613">
    <property type="entry name" value="Ribokinase-like"/>
    <property type="match status" value="1"/>
</dbReference>
<dbReference type="PANTHER" id="PTHR10534:SF15">
    <property type="entry name" value="PYRIDOXINE_PYRIDOXAL_PYRIDOXAMINE KINASE"/>
    <property type="match status" value="1"/>
</dbReference>
<keyword evidence="2" id="KW-0808">Transferase</keyword>
<name>A0A1H3R4K4_9BURK</name>
<dbReference type="AlphaFoldDB" id="A0A1H3R4K4"/>
<keyword evidence="5" id="KW-0067">ATP-binding</keyword>
<dbReference type="InterPro" id="IPR004625">
    <property type="entry name" value="PyrdxlKinase"/>
</dbReference>
<organism evidence="7 8">
    <name type="scientific">Delftia lacustris</name>
    <dbReference type="NCBI Taxonomy" id="558537"/>
    <lineage>
        <taxon>Bacteria</taxon>
        <taxon>Pseudomonadati</taxon>
        <taxon>Pseudomonadota</taxon>
        <taxon>Betaproteobacteria</taxon>
        <taxon>Burkholderiales</taxon>
        <taxon>Comamonadaceae</taxon>
        <taxon>Delftia</taxon>
    </lineage>
</organism>
<dbReference type="InterPro" id="IPR013749">
    <property type="entry name" value="PM/HMP-P_kinase-1"/>
</dbReference>
<dbReference type="GeneID" id="94691758"/>
<dbReference type="GO" id="GO:0008902">
    <property type="term" value="F:hydroxymethylpyrimidine kinase activity"/>
    <property type="evidence" value="ECO:0007669"/>
    <property type="project" value="TreeGrafter"/>
</dbReference>
<evidence type="ECO:0000259" key="6">
    <source>
        <dbReference type="Pfam" id="PF08543"/>
    </source>
</evidence>
<dbReference type="Gene3D" id="3.40.1190.20">
    <property type="match status" value="1"/>
</dbReference>
<dbReference type="GO" id="GO:0005829">
    <property type="term" value="C:cytosol"/>
    <property type="evidence" value="ECO:0007669"/>
    <property type="project" value="TreeGrafter"/>
</dbReference>
<evidence type="ECO:0000313" key="7">
    <source>
        <dbReference type="EMBL" id="SDZ19879.1"/>
    </source>
</evidence>
<reference evidence="7 8" key="1">
    <citation type="submission" date="2016-10" db="EMBL/GenBank/DDBJ databases">
        <authorList>
            <person name="de Groot N.N."/>
        </authorList>
    </citation>
    <scope>NUCLEOTIDE SEQUENCE [LARGE SCALE GENOMIC DNA]</scope>
    <source>
        <strain evidence="7 8">LMG 24775</strain>
    </source>
</reference>
<evidence type="ECO:0000256" key="2">
    <source>
        <dbReference type="ARBA" id="ARBA00022679"/>
    </source>
</evidence>
<dbReference type="Pfam" id="PF08543">
    <property type="entry name" value="Phos_pyr_kin"/>
    <property type="match status" value="1"/>
</dbReference>
<dbReference type="NCBIfam" id="NF006034">
    <property type="entry name" value="PRK08176.1"/>
    <property type="match status" value="1"/>
</dbReference>
<dbReference type="PANTHER" id="PTHR10534">
    <property type="entry name" value="PYRIDOXAL KINASE"/>
    <property type="match status" value="1"/>
</dbReference>
<proteinExistence type="predicted"/>
<dbReference type="GO" id="GO:0008478">
    <property type="term" value="F:pyridoxal kinase activity"/>
    <property type="evidence" value="ECO:0007669"/>
    <property type="project" value="UniProtKB-EC"/>
</dbReference>
<evidence type="ECO:0000256" key="1">
    <source>
        <dbReference type="ARBA" id="ARBA00012104"/>
    </source>
</evidence>
<dbReference type="NCBIfam" id="TIGR00687">
    <property type="entry name" value="pyridox_kin"/>
    <property type="match status" value="1"/>
</dbReference>
<evidence type="ECO:0000313" key="8">
    <source>
        <dbReference type="Proteomes" id="UP000183417"/>
    </source>
</evidence>
<sequence>MNAPAPHDMLQPLAIDVVSVQSQVVYGRVGNNVAMPTLQALGLAAAAVPTVVFSNTPHYPSIHGGAIAAEWFAGYLQDLGARGALRQLQAVLAGYLGGPEQAGLLADWVAGLLQQRPGLRVVVDPVIGDHDSGIYVDPAMVEAYQRHLLPLADGLTPNHFELERLTARPVHGMDDVVQAARSLLTGRTQWVAVTSAAPKLGGEHALRMRVALVTREDVHVVTHARVDAVPKGTGDLFSAALTGHWLQGASLREAAERACERIVQALERTRQARSAELLLPSDPVAARAMTAQAAPAARAQAIPSPA</sequence>
<dbReference type="EC" id="2.7.1.35" evidence="1"/>
<dbReference type="Proteomes" id="UP000183417">
    <property type="component" value="Unassembled WGS sequence"/>
</dbReference>
<dbReference type="GO" id="GO:0005524">
    <property type="term" value="F:ATP binding"/>
    <property type="evidence" value="ECO:0007669"/>
    <property type="project" value="UniProtKB-KW"/>
</dbReference>
<evidence type="ECO:0000256" key="3">
    <source>
        <dbReference type="ARBA" id="ARBA00022741"/>
    </source>
</evidence>
<evidence type="ECO:0000256" key="4">
    <source>
        <dbReference type="ARBA" id="ARBA00022777"/>
    </source>
</evidence>
<keyword evidence="4 7" id="KW-0418">Kinase</keyword>
<gene>
    <name evidence="7" type="ORF">SAMN05421547_11482</name>
</gene>
<dbReference type="CDD" id="cd01173">
    <property type="entry name" value="pyridoxal_pyridoxamine_kinase"/>
    <property type="match status" value="1"/>
</dbReference>
<keyword evidence="3" id="KW-0547">Nucleotide-binding</keyword>
<dbReference type="EMBL" id="FNPE01000014">
    <property type="protein sequence ID" value="SDZ19879.1"/>
    <property type="molecule type" value="Genomic_DNA"/>
</dbReference>
<accession>A0A1H3R4K4</accession>
<evidence type="ECO:0000256" key="5">
    <source>
        <dbReference type="ARBA" id="ARBA00022840"/>
    </source>
</evidence>
<feature type="domain" description="Pyridoxamine kinase/Phosphomethylpyrimidine kinase" evidence="6">
    <location>
        <begin position="106"/>
        <end position="270"/>
    </location>
</feature>
<dbReference type="InterPro" id="IPR029056">
    <property type="entry name" value="Ribokinase-like"/>
</dbReference>
<dbReference type="GO" id="GO:0009443">
    <property type="term" value="P:pyridoxal 5'-phosphate salvage"/>
    <property type="evidence" value="ECO:0007669"/>
    <property type="project" value="InterPro"/>
</dbReference>
<protein>
    <recommendedName>
        <fullName evidence="1">pyridoxal kinase</fullName>
        <ecNumber evidence="1">2.7.1.35</ecNumber>
    </recommendedName>
</protein>